<gene>
    <name evidence="2" type="ORF">QO192_06390</name>
</gene>
<reference evidence="2 3" key="1">
    <citation type="submission" date="2023-05" db="EMBL/GenBank/DDBJ databases">
        <title>Adaptations of aquatic viruses from atmosphere-close ecosystems of the Central Arctic Ocean.</title>
        <authorList>
            <person name="Rahlff J."/>
            <person name="Holmfeldt K."/>
        </authorList>
    </citation>
    <scope>NUCLEOTIDE SEQUENCE [LARGE SCALE GENOMIC DNA]</scope>
    <source>
        <strain evidence="2 3">Arc14</strain>
    </source>
</reference>
<name>A0ABV4KDZ6_9FLAO</name>
<accession>A0ABV4KDZ6</accession>
<comment type="caution">
    <text evidence="2">The sequence shown here is derived from an EMBL/GenBank/DDBJ whole genome shotgun (WGS) entry which is preliminary data.</text>
</comment>
<evidence type="ECO:0000313" key="3">
    <source>
        <dbReference type="Proteomes" id="UP001568894"/>
    </source>
</evidence>
<evidence type="ECO:0000313" key="2">
    <source>
        <dbReference type="EMBL" id="MEZ7514910.1"/>
    </source>
</evidence>
<feature type="transmembrane region" description="Helical" evidence="1">
    <location>
        <begin position="46"/>
        <end position="64"/>
    </location>
</feature>
<keyword evidence="1" id="KW-1133">Transmembrane helix</keyword>
<keyword evidence="3" id="KW-1185">Reference proteome</keyword>
<keyword evidence="1" id="KW-0472">Membrane</keyword>
<keyword evidence="1" id="KW-0812">Transmembrane</keyword>
<organism evidence="2 3">
    <name type="scientific">Flavobacterium frigidarium</name>
    <dbReference type="NCBI Taxonomy" id="99286"/>
    <lineage>
        <taxon>Bacteria</taxon>
        <taxon>Pseudomonadati</taxon>
        <taxon>Bacteroidota</taxon>
        <taxon>Flavobacteriia</taxon>
        <taxon>Flavobacteriales</taxon>
        <taxon>Flavobacteriaceae</taxon>
        <taxon>Flavobacterium</taxon>
    </lineage>
</organism>
<evidence type="ECO:0000256" key="1">
    <source>
        <dbReference type="SAM" id="Phobius"/>
    </source>
</evidence>
<dbReference type="EMBL" id="JASMRN010000004">
    <property type="protein sequence ID" value="MEZ7514910.1"/>
    <property type="molecule type" value="Genomic_DNA"/>
</dbReference>
<protein>
    <recommendedName>
        <fullName evidence="4">Outer membrane protein beta-barrel domain-containing protein</fullName>
    </recommendedName>
</protein>
<proteinExistence type="predicted"/>
<dbReference type="RefSeq" id="WP_371569051.1">
    <property type="nucleotide sequence ID" value="NZ_JASMRN010000004.1"/>
</dbReference>
<sequence length="459" mass="51078">MKENKNIDRLFQEKLKDFEAIPDAQTWNAISQELHSKKKNRFIIPIWFRYAGIAAVFILGFLLFKNQESVTIKTSNAVVIENDTVISKPIKNSSSAVENHEAVVFQENNQDSLAEVGIRKNKQLIAVKKSKTANAKYRFSNPLKLATTTEFSNEKDRSKVVVNSLADEKTAQEAVGNLDKFEQNRNEAIASTKPTALENEESVIPNALEQLLKANTENSKKAVVNIKKWEISPNVAPIYLNANSGGSPIDSELSSNTKTADNTISYGLGVKYALNDKIKIRTGINKVILGYNTNDVYFTAGLASNAMSNIRQKTSEPIELQSATTFNNLSPSITAVQKTNLGDLNQLMGYYEVPFEISYAVLDRKVGINVIGGFSTLFLNENEISLVTPQANTVLGEASNLNNVHLSTNIGLGFKYQFMKSFQLNFEPMLKYQLNTFSKDNNNFQPVFIGLYSGVSYQF</sequence>
<evidence type="ECO:0008006" key="4">
    <source>
        <dbReference type="Google" id="ProtNLM"/>
    </source>
</evidence>
<dbReference type="Proteomes" id="UP001568894">
    <property type="component" value="Unassembled WGS sequence"/>
</dbReference>